<dbReference type="NCBIfam" id="NF047751">
    <property type="entry name" value="HepT_toxin"/>
    <property type="match status" value="1"/>
</dbReference>
<name>A0ABY4AME5_9BURK</name>
<accession>A0ABY4AME5</accession>
<dbReference type="PANTHER" id="PTHR33397:SF5">
    <property type="entry name" value="RNASE YUTE-RELATED"/>
    <property type="match status" value="1"/>
</dbReference>
<proteinExistence type="inferred from homology"/>
<dbReference type="InterPro" id="IPR037038">
    <property type="entry name" value="HepT-like_sf"/>
</dbReference>
<protein>
    <submittedName>
        <fullName evidence="5">DUF86 domain-containing protein</fullName>
    </submittedName>
</protein>
<sequence length="142" mass="16206">MDLEVISQKLESLTRWIDRIRGTCPQSVAELQKDIDAQDILTLNLSRAVQMTVDVSTHIIACTRAQTPQTMGESFETLSQLGVLDAELAARMRKAVGFRNIAVHNYEAINWEVVYNIATERLDDFRRFVRAINVWLRQASAR</sequence>
<dbReference type="InterPro" id="IPR052379">
    <property type="entry name" value="Type_VII_TA_RNase"/>
</dbReference>
<evidence type="ECO:0000256" key="2">
    <source>
        <dbReference type="ARBA" id="ARBA00022722"/>
    </source>
</evidence>
<dbReference type="InterPro" id="IPR008201">
    <property type="entry name" value="HepT-like"/>
</dbReference>
<keyword evidence="2" id="KW-0540">Nuclease</keyword>
<dbReference type="PANTHER" id="PTHR33397">
    <property type="entry name" value="UPF0331 PROTEIN YUTE"/>
    <property type="match status" value="1"/>
</dbReference>
<gene>
    <name evidence="5" type="ORF">DHf2319_06410</name>
</gene>
<dbReference type="RefSeq" id="WP_243479917.1">
    <property type="nucleotide sequence ID" value="NZ_CP063982.1"/>
</dbReference>
<organism evidence="5 6">
    <name type="scientific">Orrella daihaiensis</name>
    <dbReference type="NCBI Taxonomy" id="2782176"/>
    <lineage>
        <taxon>Bacteria</taxon>
        <taxon>Pseudomonadati</taxon>
        <taxon>Pseudomonadota</taxon>
        <taxon>Betaproteobacteria</taxon>
        <taxon>Burkholderiales</taxon>
        <taxon>Alcaligenaceae</taxon>
        <taxon>Orrella</taxon>
    </lineage>
</organism>
<comment type="similarity">
    <text evidence="4">Belongs to the HepT RNase toxin family.</text>
</comment>
<keyword evidence="6" id="KW-1185">Reference proteome</keyword>
<dbReference type="EMBL" id="CP063982">
    <property type="protein sequence ID" value="UOD51452.1"/>
    <property type="molecule type" value="Genomic_DNA"/>
</dbReference>
<evidence type="ECO:0000256" key="1">
    <source>
        <dbReference type="ARBA" id="ARBA00022649"/>
    </source>
</evidence>
<reference evidence="5 6" key="1">
    <citation type="submission" date="2020-11" db="EMBL/GenBank/DDBJ databases">
        <title>Algicoccus daihaiensis sp.nov., isolated from Daihai Lake in Inner Mongolia.</title>
        <authorList>
            <person name="Kai J."/>
        </authorList>
    </citation>
    <scope>NUCLEOTIDE SEQUENCE [LARGE SCALE GENOMIC DNA]</scope>
    <source>
        <strain evidence="6">f23</strain>
    </source>
</reference>
<dbReference type="Pfam" id="PF01934">
    <property type="entry name" value="HepT-like"/>
    <property type="match status" value="1"/>
</dbReference>
<keyword evidence="1" id="KW-1277">Toxin-antitoxin system</keyword>
<evidence type="ECO:0000313" key="6">
    <source>
        <dbReference type="Proteomes" id="UP000831607"/>
    </source>
</evidence>
<keyword evidence="3" id="KW-0378">Hydrolase</keyword>
<evidence type="ECO:0000256" key="3">
    <source>
        <dbReference type="ARBA" id="ARBA00022801"/>
    </source>
</evidence>
<dbReference type="Gene3D" id="1.20.120.580">
    <property type="entry name" value="bsu32300-like"/>
    <property type="match status" value="1"/>
</dbReference>
<dbReference type="Proteomes" id="UP000831607">
    <property type="component" value="Chromosome"/>
</dbReference>
<evidence type="ECO:0000313" key="5">
    <source>
        <dbReference type="EMBL" id="UOD51452.1"/>
    </source>
</evidence>
<evidence type="ECO:0000256" key="4">
    <source>
        <dbReference type="ARBA" id="ARBA00024207"/>
    </source>
</evidence>